<proteinExistence type="predicted"/>
<accession>A0ABD3VP00</accession>
<organism evidence="1 2">
    <name type="scientific">Sinanodonta woodiana</name>
    <name type="common">Chinese pond mussel</name>
    <name type="synonym">Anodonta woodiana</name>
    <dbReference type="NCBI Taxonomy" id="1069815"/>
    <lineage>
        <taxon>Eukaryota</taxon>
        <taxon>Metazoa</taxon>
        <taxon>Spiralia</taxon>
        <taxon>Lophotrochozoa</taxon>
        <taxon>Mollusca</taxon>
        <taxon>Bivalvia</taxon>
        <taxon>Autobranchia</taxon>
        <taxon>Heteroconchia</taxon>
        <taxon>Palaeoheterodonta</taxon>
        <taxon>Unionida</taxon>
        <taxon>Unionoidea</taxon>
        <taxon>Unionidae</taxon>
        <taxon>Unioninae</taxon>
        <taxon>Sinanodonta</taxon>
    </lineage>
</organism>
<reference evidence="1 2" key="1">
    <citation type="submission" date="2024-11" db="EMBL/GenBank/DDBJ databases">
        <title>Chromosome-level genome assembly of the freshwater bivalve Anodonta woodiana.</title>
        <authorList>
            <person name="Chen X."/>
        </authorList>
    </citation>
    <scope>NUCLEOTIDE SEQUENCE [LARGE SCALE GENOMIC DNA]</scope>
    <source>
        <strain evidence="1">MN2024</strain>
        <tissue evidence="1">Gills</tissue>
    </source>
</reference>
<name>A0ABD3VP00_SINWO</name>
<dbReference type="Proteomes" id="UP001634394">
    <property type="component" value="Unassembled WGS sequence"/>
</dbReference>
<evidence type="ECO:0000313" key="1">
    <source>
        <dbReference type="EMBL" id="KAL3863327.1"/>
    </source>
</evidence>
<keyword evidence="2" id="KW-1185">Reference proteome</keyword>
<dbReference type="AlphaFoldDB" id="A0ABD3VP00"/>
<gene>
    <name evidence="1" type="ORF">ACJMK2_005088</name>
</gene>
<comment type="caution">
    <text evidence="1">The sequence shown here is derived from an EMBL/GenBank/DDBJ whole genome shotgun (WGS) entry which is preliminary data.</text>
</comment>
<sequence length="475" mass="53166">MWGETLQNNALCENTQGDRKRVLVAFLSDSVSLGTTVKYFLSLLHKFPNLEVVTLSDVYSHEQGILGSSPVAGFSDDISHQELEILGSARVDAVMLILTETIIDIWTSAADNHCQTKHIDNKQLKTLIALFHDLRRNDQVMTIAVNYDFLNEESLKLKTFRALNMGIQVFTIVSNSAQLGFQLKVDAIHQMLQYLCDSNYRSLLTWKESMDAELLLESIKKEEFVRCELNEARKRQCPLHGHLSEIDARHVNNVDLLCCERNEGYLFPRVVQVTQHAQKTEAGGSRVWHGSNSGTVHQVSSDVQSIGYSNVTTAFAKVHFDAKASSLHRQFCPSISSQSNIEKVDSEPTEADVVFLRHTRKEFDNEKIMMISSHSGNGMAIIKDISLKDTGLIMLDPNGGDSSLNGIFQDTRRKLADYKDDQGADSGVYSSYLEPDEAVLYSDIFIPPADLDEVNDETTVNALMEEIVLINKIDG</sequence>
<dbReference type="EMBL" id="JBJQND010000010">
    <property type="protein sequence ID" value="KAL3863327.1"/>
    <property type="molecule type" value="Genomic_DNA"/>
</dbReference>
<evidence type="ECO:0000313" key="2">
    <source>
        <dbReference type="Proteomes" id="UP001634394"/>
    </source>
</evidence>
<protein>
    <submittedName>
        <fullName evidence="1">Uncharacterized protein</fullName>
    </submittedName>
</protein>